<reference evidence="3 4" key="1">
    <citation type="submission" date="2016-10" db="EMBL/GenBank/DDBJ databases">
        <authorList>
            <person name="de Groot N.N."/>
        </authorList>
    </citation>
    <scope>NUCLEOTIDE SEQUENCE [LARGE SCALE GENOMIC DNA]</scope>
    <source>
        <strain evidence="3 4">DSM 26130</strain>
    </source>
</reference>
<gene>
    <name evidence="3" type="ORF">SAMN05216167_10875</name>
</gene>
<name>A0A1I1VZY8_9BACT</name>
<dbReference type="Pfam" id="PF14534">
    <property type="entry name" value="DUF4440"/>
    <property type="match status" value="1"/>
</dbReference>
<evidence type="ECO:0000313" key="3">
    <source>
        <dbReference type="EMBL" id="SFD88616.1"/>
    </source>
</evidence>
<evidence type="ECO:0000259" key="2">
    <source>
        <dbReference type="Pfam" id="PF14534"/>
    </source>
</evidence>
<keyword evidence="1" id="KW-0732">Signal</keyword>
<dbReference type="AlphaFoldDB" id="A0A1I1VZY8"/>
<proteinExistence type="predicted"/>
<dbReference type="SUPFAM" id="SSF54427">
    <property type="entry name" value="NTF2-like"/>
    <property type="match status" value="1"/>
</dbReference>
<dbReference type="RefSeq" id="WP_093829402.1">
    <property type="nucleotide sequence ID" value="NZ_FOLQ01000008.1"/>
</dbReference>
<feature type="domain" description="DUF4440" evidence="2">
    <location>
        <begin position="40"/>
        <end position="151"/>
    </location>
</feature>
<protein>
    <recommendedName>
        <fullName evidence="2">DUF4440 domain-containing protein</fullName>
    </recommendedName>
</protein>
<dbReference type="STRING" id="662367.SAMN05216167_10875"/>
<accession>A0A1I1VZY8</accession>
<dbReference type="Gene3D" id="3.10.450.50">
    <property type="match status" value="1"/>
</dbReference>
<evidence type="ECO:0000313" key="4">
    <source>
        <dbReference type="Proteomes" id="UP000198598"/>
    </source>
</evidence>
<keyword evidence="4" id="KW-1185">Reference proteome</keyword>
<sequence>MKKLLRIDLLIVALAVITPLVSPAQNTPKQQAATTDEAAIRALRAQSNQAIQSRDLTAFGQTMLPDIDVTRGSGSHVSGRDSVLASVAPQFKDATFLGYVRTTDSIQISTFNPLAAEHGHWTGRFQRPDGIQTITGTYLSMWRKTESGWKIRSELFVSLGCTGSADCGK</sequence>
<dbReference type="EMBL" id="FOLQ01000008">
    <property type="protein sequence ID" value="SFD88616.1"/>
    <property type="molecule type" value="Genomic_DNA"/>
</dbReference>
<feature type="signal peptide" evidence="1">
    <location>
        <begin position="1"/>
        <end position="24"/>
    </location>
</feature>
<dbReference type="OrthoDB" id="7375768at2"/>
<feature type="chain" id="PRO_5011755923" description="DUF4440 domain-containing protein" evidence="1">
    <location>
        <begin position="25"/>
        <end position="169"/>
    </location>
</feature>
<evidence type="ECO:0000256" key="1">
    <source>
        <dbReference type="SAM" id="SignalP"/>
    </source>
</evidence>
<dbReference type="InterPro" id="IPR027843">
    <property type="entry name" value="DUF4440"/>
</dbReference>
<dbReference type="Proteomes" id="UP000198598">
    <property type="component" value="Unassembled WGS sequence"/>
</dbReference>
<dbReference type="InterPro" id="IPR032710">
    <property type="entry name" value="NTF2-like_dom_sf"/>
</dbReference>
<organism evidence="3 4">
    <name type="scientific">Spirosoma endophyticum</name>
    <dbReference type="NCBI Taxonomy" id="662367"/>
    <lineage>
        <taxon>Bacteria</taxon>
        <taxon>Pseudomonadati</taxon>
        <taxon>Bacteroidota</taxon>
        <taxon>Cytophagia</taxon>
        <taxon>Cytophagales</taxon>
        <taxon>Cytophagaceae</taxon>
        <taxon>Spirosoma</taxon>
    </lineage>
</organism>